<dbReference type="SUPFAM" id="SSF90229">
    <property type="entry name" value="CCCH zinc finger"/>
    <property type="match status" value="2"/>
</dbReference>
<sequence>MDRPLTSKSRGICRYYNTSRGCFAGDSCKFLHGDDERLTPYDKAKVCRYFVQGHCTRGDKCWFLHEHPKPHPGDERTQVDAESCCICMEKPVTYGLLTDCSHVFCLQCIRQWRDKDGKSLDMVSTGAIKCCPLCRRPSRFITPSTHFFPSEHPQKTEIMDAYKASMARVPCKYFAETSRAGKPCCPFGSDCFYKHTNADGTPHVFRHGARQAMKVSRTASSQTNAQRRLVSAF</sequence>
<keyword evidence="5 6" id="KW-0862">Zinc</keyword>
<evidence type="ECO:0000256" key="3">
    <source>
        <dbReference type="ARBA" id="ARBA00022737"/>
    </source>
</evidence>
<dbReference type="Proteomes" id="UP000053989">
    <property type="component" value="Unassembled WGS sequence"/>
</dbReference>
<dbReference type="PROSITE" id="PS00518">
    <property type="entry name" value="ZF_RING_1"/>
    <property type="match status" value="1"/>
</dbReference>
<dbReference type="GO" id="GO:0008270">
    <property type="term" value="F:zinc ion binding"/>
    <property type="evidence" value="ECO:0007669"/>
    <property type="project" value="UniProtKB-KW"/>
</dbReference>
<evidence type="ECO:0000313" key="9">
    <source>
        <dbReference type="EMBL" id="KIM61317.1"/>
    </source>
</evidence>
<dbReference type="STRING" id="1036808.A0A0C3A8X0"/>
<accession>A0A0C3A8X0</accession>
<keyword evidence="4 6" id="KW-0863">Zinc-finger</keyword>
<proteinExistence type="predicted"/>
<reference evidence="9 10" key="1">
    <citation type="submission" date="2014-04" db="EMBL/GenBank/DDBJ databases">
        <authorList>
            <consortium name="DOE Joint Genome Institute"/>
            <person name="Kuo A."/>
            <person name="Kohler A."/>
            <person name="Nagy L.G."/>
            <person name="Floudas D."/>
            <person name="Copeland A."/>
            <person name="Barry K.W."/>
            <person name="Cichocki N."/>
            <person name="Veneault-Fourrey C."/>
            <person name="LaButti K."/>
            <person name="Lindquist E.A."/>
            <person name="Lipzen A."/>
            <person name="Lundell T."/>
            <person name="Morin E."/>
            <person name="Murat C."/>
            <person name="Sun H."/>
            <person name="Tunlid A."/>
            <person name="Henrissat B."/>
            <person name="Grigoriev I.V."/>
            <person name="Hibbett D.S."/>
            <person name="Martin F."/>
            <person name="Nordberg H.P."/>
            <person name="Cantor M.N."/>
            <person name="Hua S.X."/>
        </authorList>
    </citation>
    <scope>NUCLEOTIDE SEQUENCE [LARGE SCALE GENOMIC DNA]</scope>
    <source>
        <strain evidence="9 10">Foug A</strain>
    </source>
</reference>
<evidence type="ECO:0000256" key="6">
    <source>
        <dbReference type="PROSITE-ProRule" id="PRU00723"/>
    </source>
</evidence>
<dbReference type="AlphaFoldDB" id="A0A0C3A8X0"/>
<keyword evidence="1" id="KW-0808">Transferase</keyword>
<dbReference type="InterPro" id="IPR041367">
    <property type="entry name" value="Znf-CCCH_4"/>
</dbReference>
<dbReference type="PROSITE" id="PS50103">
    <property type="entry name" value="ZF_C3H1"/>
    <property type="match status" value="3"/>
</dbReference>
<gene>
    <name evidence="9" type="ORF">SCLCIDRAFT_122378</name>
</gene>
<dbReference type="InterPro" id="IPR036855">
    <property type="entry name" value="Znf_CCCH_sf"/>
</dbReference>
<feature type="zinc finger region" description="C3H1-type" evidence="6">
    <location>
        <begin position="165"/>
        <end position="198"/>
    </location>
</feature>
<feature type="zinc finger region" description="C3H1-type" evidence="6">
    <location>
        <begin position="41"/>
        <end position="68"/>
    </location>
</feature>
<dbReference type="InterPro" id="IPR045072">
    <property type="entry name" value="MKRN-like"/>
</dbReference>
<dbReference type="InterPro" id="IPR013083">
    <property type="entry name" value="Znf_RING/FYVE/PHD"/>
</dbReference>
<dbReference type="EMBL" id="KN822053">
    <property type="protein sequence ID" value="KIM61317.1"/>
    <property type="molecule type" value="Genomic_DNA"/>
</dbReference>
<evidence type="ECO:0000256" key="1">
    <source>
        <dbReference type="ARBA" id="ARBA00022679"/>
    </source>
</evidence>
<keyword evidence="2 6" id="KW-0479">Metal-binding</keyword>
<dbReference type="GO" id="GO:0061630">
    <property type="term" value="F:ubiquitin protein ligase activity"/>
    <property type="evidence" value="ECO:0007669"/>
    <property type="project" value="UniProtKB-EC"/>
</dbReference>
<evidence type="ECO:0000256" key="4">
    <source>
        <dbReference type="ARBA" id="ARBA00022771"/>
    </source>
</evidence>
<dbReference type="PANTHER" id="PTHR11224:SF59">
    <property type="entry name" value="RING-TYPE E3 UBIQUITIN TRANSFERASE"/>
    <property type="match status" value="1"/>
</dbReference>
<organism evidence="9 10">
    <name type="scientific">Scleroderma citrinum Foug A</name>
    <dbReference type="NCBI Taxonomy" id="1036808"/>
    <lineage>
        <taxon>Eukaryota</taxon>
        <taxon>Fungi</taxon>
        <taxon>Dikarya</taxon>
        <taxon>Basidiomycota</taxon>
        <taxon>Agaricomycotina</taxon>
        <taxon>Agaricomycetes</taxon>
        <taxon>Agaricomycetidae</taxon>
        <taxon>Boletales</taxon>
        <taxon>Sclerodermatineae</taxon>
        <taxon>Sclerodermataceae</taxon>
        <taxon>Scleroderma</taxon>
    </lineage>
</organism>
<dbReference type="InterPro" id="IPR001841">
    <property type="entry name" value="Znf_RING"/>
</dbReference>
<dbReference type="GO" id="GO:0000209">
    <property type="term" value="P:protein polyubiquitination"/>
    <property type="evidence" value="ECO:0007669"/>
    <property type="project" value="InterPro"/>
</dbReference>
<evidence type="ECO:0000313" key="10">
    <source>
        <dbReference type="Proteomes" id="UP000053989"/>
    </source>
</evidence>
<protein>
    <submittedName>
        <fullName evidence="9">Uncharacterized protein</fullName>
    </submittedName>
</protein>
<dbReference type="Pfam" id="PF18044">
    <property type="entry name" value="zf-CCCH_4"/>
    <property type="match status" value="1"/>
</dbReference>
<dbReference type="PANTHER" id="PTHR11224">
    <property type="entry name" value="MAKORIN-RELATED"/>
    <property type="match status" value="1"/>
</dbReference>
<evidence type="ECO:0000256" key="5">
    <source>
        <dbReference type="ARBA" id="ARBA00022833"/>
    </source>
</evidence>
<dbReference type="InterPro" id="IPR018957">
    <property type="entry name" value="Znf_C3HC4_RING-type"/>
</dbReference>
<evidence type="ECO:0000259" key="7">
    <source>
        <dbReference type="PROSITE" id="PS50089"/>
    </source>
</evidence>
<feature type="domain" description="RING-type" evidence="7">
    <location>
        <begin position="84"/>
        <end position="135"/>
    </location>
</feature>
<dbReference type="SMART" id="SM00356">
    <property type="entry name" value="ZnF_C3H1"/>
    <property type="match status" value="3"/>
</dbReference>
<dbReference type="SMART" id="SM00184">
    <property type="entry name" value="RING"/>
    <property type="match status" value="1"/>
</dbReference>
<name>A0A0C3A8X0_9AGAM</name>
<evidence type="ECO:0000259" key="8">
    <source>
        <dbReference type="PROSITE" id="PS50103"/>
    </source>
</evidence>
<keyword evidence="3" id="KW-0677">Repeat</keyword>
<dbReference type="SUPFAM" id="SSF57850">
    <property type="entry name" value="RING/U-box"/>
    <property type="match status" value="1"/>
</dbReference>
<reference evidence="10" key="2">
    <citation type="submission" date="2015-01" db="EMBL/GenBank/DDBJ databases">
        <title>Evolutionary Origins and Diversification of the Mycorrhizal Mutualists.</title>
        <authorList>
            <consortium name="DOE Joint Genome Institute"/>
            <consortium name="Mycorrhizal Genomics Consortium"/>
            <person name="Kohler A."/>
            <person name="Kuo A."/>
            <person name="Nagy L.G."/>
            <person name="Floudas D."/>
            <person name="Copeland A."/>
            <person name="Barry K.W."/>
            <person name="Cichocki N."/>
            <person name="Veneault-Fourrey C."/>
            <person name="LaButti K."/>
            <person name="Lindquist E.A."/>
            <person name="Lipzen A."/>
            <person name="Lundell T."/>
            <person name="Morin E."/>
            <person name="Murat C."/>
            <person name="Riley R."/>
            <person name="Ohm R."/>
            <person name="Sun H."/>
            <person name="Tunlid A."/>
            <person name="Henrissat B."/>
            <person name="Grigoriev I.V."/>
            <person name="Hibbett D.S."/>
            <person name="Martin F."/>
        </authorList>
    </citation>
    <scope>NUCLEOTIDE SEQUENCE [LARGE SCALE GENOMIC DNA]</scope>
    <source>
        <strain evidence="10">Foug A</strain>
    </source>
</reference>
<dbReference type="InterPro" id="IPR017907">
    <property type="entry name" value="Znf_RING_CS"/>
</dbReference>
<dbReference type="InParanoid" id="A0A0C3A8X0"/>
<feature type="domain" description="C3H1-type" evidence="8">
    <location>
        <begin position="165"/>
        <end position="198"/>
    </location>
</feature>
<dbReference type="Gene3D" id="3.30.40.10">
    <property type="entry name" value="Zinc/RING finger domain, C3HC4 (zinc finger)"/>
    <property type="match status" value="1"/>
</dbReference>
<dbReference type="OrthoDB" id="250836at2759"/>
<dbReference type="Gene3D" id="3.30.1370.210">
    <property type="match status" value="1"/>
</dbReference>
<evidence type="ECO:0000256" key="2">
    <source>
        <dbReference type="ARBA" id="ARBA00022723"/>
    </source>
</evidence>
<feature type="zinc finger region" description="C3H1-type" evidence="6">
    <location>
        <begin position="7"/>
        <end position="35"/>
    </location>
</feature>
<feature type="domain" description="C3H1-type" evidence="8">
    <location>
        <begin position="41"/>
        <end position="68"/>
    </location>
</feature>
<dbReference type="HOGENOM" id="CLU_056191_0_0_1"/>
<dbReference type="InterPro" id="IPR000571">
    <property type="entry name" value="Znf_CCCH"/>
</dbReference>
<dbReference type="PROSITE" id="PS50089">
    <property type="entry name" value="ZF_RING_2"/>
    <property type="match status" value="1"/>
</dbReference>
<keyword evidence="10" id="KW-1185">Reference proteome</keyword>
<dbReference type="Pfam" id="PF00097">
    <property type="entry name" value="zf-C3HC4"/>
    <property type="match status" value="1"/>
</dbReference>
<dbReference type="Pfam" id="PF14608">
    <property type="entry name" value="zf-CCCH_2"/>
    <property type="match status" value="2"/>
</dbReference>
<feature type="domain" description="C3H1-type" evidence="8">
    <location>
        <begin position="7"/>
        <end position="35"/>
    </location>
</feature>